<evidence type="ECO:0000256" key="2">
    <source>
        <dbReference type="ARBA" id="ARBA00017024"/>
    </source>
</evidence>
<evidence type="ECO:0000256" key="3">
    <source>
        <dbReference type="ARBA" id="ARBA00022448"/>
    </source>
</evidence>
<dbReference type="InterPro" id="IPR002553">
    <property type="entry name" value="Clathrin/coatomer_adapt-like_N"/>
</dbReference>
<dbReference type="Proteomes" id="UP000549394">
    <property type="component" value="Unassembled WGS sequence"/>
</dbReference>
<dbReference type="AlphaFoldDB" id="A0A7I8VMB5"/>
<evidence type="ECO:0000259" key="15">
    <source>
        <dbReference type="Pfam" id="PF07718"/>
    </source>
</evidence>
<dbReference type="GO" id="GO:0000139">
    <property type="term" value="C:Golgi membrane"/>
    <property type="evidence" value="ECO:0007669"/>
    <property type="project" value="UniProtKB-SubCell"/>
</dbReference>
<dbReference type="GO" id="GO:0006891">
    <property type="term" value="P:intra-Golgi vesicle-mediated transport"/>
    <property type="evidence" value="ECO:0007669"/>
    <property type="project" value="TreeGrafter"/>
</dbReference>
<dbReference type="InterPro" id="IPR011989">
    <property type="entry name" value="ARM-like"/>
</dbReference>
<dbReference type="Pfam" id="PF01602">
    <property type="entry name" value="Adaptin_N"/>
    <property type="match status" value="1"/>
</dbReference>
<dbReference type="FunFam" id="1.25.10.10:FF:000311">
    <property type="entry name" value="Coatomer subunit beta"/>
    <property type="match status" value="1"/>
</dbReference>
<dbReference type="Gene3D" id="1.25.10.10">
    <property type="entry name" value="Leucine-rich Repeat Variant"/>
    <property type="match status" value="1"/>
</dbReference>
<dbReference type="PANTHER" id="PTHR10635:SF0">
    <property type="entry name" value="COATOMER SUBUNIT BETA"/>
    <property type="match status" value="1"/>
</dbReference>
<evidence type="ECO:0000256" key="10">
    <source>
        <dbReference type="ARBA" id="ARBA00023329"/>
    </source>
</evidence>
<evidence type="ECO:0000259" key="16">
    <source>
        <dbReference type="Pfam" id="PF14806"/>
    </source>
</evidence>
<dbReference type="GO" id="GO:0030126">
    <property type="term" value="C:COPI vesicle coat"/>
    <property type="evidence" value="ECO:0007669"/>
    <property type="project" value="InterPro"/>
</dbReference>
<dbReference type="PANTHER" id="PTHR10635">
    <property type="entry name" value="COATOMER SUBUNIT BETA"/>
    <property type="match status" value="1"/>
</dbReference>
<feature type="domain" description="Coatomer beta subunit C-terminal" evidence="15">
    <location>
        <begin position="680"/>
        <end position="817"/>
    </location>
</feature>
<evidence type="ECO:0000256" key="11">
    <source>
        <dbReference type="ARBA" id="ARBA00030841"/>
    </source>
</evidence>
<evidence type="ECO:0000256" key="6">
    <source>
        <dbReference type="ARBA" id="ARBA00022892"/>
    </source>
</evidence>
<evidence type="ECO:0000256" key="12">
    <source>
        <dbReference type="ARBA" id="ARBA00058599"/>
    </source>
</evidence>
<comment type="subcellular location">
    <subcellularLocation>
        <location evidence="13">Cytoplasm</location>
    </subcellularLocation>
    <subcellularLocation>
        <location evidence="1 13">Golgi apparatus membrane</location>
        <topology evidence="1 13">Peripheral membrane protein</topology>
        <orientation evidence="1 13">Cytoplasmic side</orientation>
    </subcellularLocation>
    <subcellularLocation>
        <location evidence="13">Cytoplasmic vesicle</location>
        <location evidence="13">COPI-coated vesicle membrane</location>
        <topology evidence="13">Peripheral membrane protein</topology>
        <orientation evidence="13">Cytoplasmic side</orientation>
    </subcellularLocation>
</comment>
<dbReference type="InterPro" id="IPR016024">
    <property type="entry name" value="ARM-type_fold"/>
</dbReference>
<keyword evidence="3 13" id="KW-0813">Transport</keyword>
<dbReference type="Pfam" id="PF07718">
    <property type="entry name" value="Coatamer_beta_C"/>
    <property type="match status" value="1"/>
</dbReference>
<keyword evidence="9 13" id="KW-0472">Membrane</keyword>
<keyword evidence="8 13" id="KW-0333">Golgi apparatus</keyword>
<reference evidence="17 18" key="1">
    <citation type="submission" date="2020-08" db="EMBL/GenBank/DDBJ databases">
        <authorList>
            <person name="Hejnol A."/>
        </authorList>
    </citation>
    <scope>NUCLEOTIDE SEQUENCE [LARGE SCALE GENOMIC DNA]</scope>
</reference>
<dbReference type="EMBL" id="CAJFCJ010000007">
    <property type="protein sequence ID" value="CAD5117159.1"/>
    <property type="molecule type" value="Genomic_DNA"/>
</dbReference>
<dbReference type="GO" id="GO:0006888">
    <property type="term" value="P:endoplasmic reticulum to Golgi vesicle-mediated transport"/>
    <property type="evidence" value="ECO:0007669"/>
    <property type="project" value="TreeGrafter"/>
</dbReference>
<dbReference type="OrthoDB" id="10261439at2759"/>
<dbReference type="GO" id="GO:0006886">
    <property type="term" value="P:intracellular protein transport"/>
    <property type="evidence" value="ECO:0007669"/>
    <property type="project" value="InterPro"/>
</dbReference>
<dbReference type="Pfam" id="PF14806">
    <property type="entry name" value="Coatomer_b_Cpla"/>
    <property type="match status" value="1"/>
</dbReference>
<comment type="subunit">
    <text evidence="13">Oligomeric complex that consists of at least the alpha, beta, beta', gamma, delta, epsilon and zeta subunits.</text>
</comment>
<accession>A0A7I8VMB5</accession>
<comment type="caution">
    <text evidence="17">The sequence shown here is derived from an EMBL/GenBank/DDBJ whole genome shotgun (WGS) entry which is preliminary data.</text>
</comment>
<evidence type="ECO:0000256" key="8">
    <source>
        <dbReference type="ARBA" id="ARBA00023034"/>
    </source>
</evidence>
<evidence type="ECO:0000313" key="17">
    <source>
        <dbReference type="EMBL" id="CAD5117159.1"/>
    </source>
</evidence>
<evidence type="ECO:0000256" key="1">
    <source>
        <dbReference type="ARBA" id="ARBA00004255"/>
    </source>
</evidence>
<keyword evidence="4 13" id="KW-0963">Cytoplasm</keyword>
<protein>
    <recommendedName>
        <fullName evidence="2 13">Coatomer subunit beta</fullName>
    </recommendedName>
    <alternativeName>
        <fullName evidence="11 13">Beta-coat protein</fullName>
    </alternativeName>
</protein>
<sequence length="973" mass="108642">MPTSTSSTSNAMASAEQPCYTLLYSSNDDEQANELQLKQDLEKGSTKEKQEALKKVIQLILAGEKMPSLLMTVIRFVMPSQDHMLKKLLLIFWEIVPKYSSDGKLMQEMILVCDAYRKDLQHPNEFIRGSTLRFLCKLKESELLEPLMPAIRSCLEHRHSYVRRNAVLAIFTIFRNFDFLIPDAPELIANFLEQEQDASCKRNAFMMLIHADQDRALNYLCSCIDQVNSFGDILQLVIVELIYKVCHANPSERGRFIRCIYNLLNSNSAAVRYEAAGTLVTLSNAPTAVKAAASTYIELILKESDNNVKLIVLDRLVQLKELHEKVLQELIMDIVRVLITPDLDVRKKTLDLVLDLISSRNIEELVQVLRKEIVKTNNSTEQEDMGKYRQLLVRTLHHCTIKFPDQAASVIPVLIEFLSDQNESAAVDVLVFIREAMQKFEQHRNLMIEKLLETFSSIRSVKIYRAAIWILGEYCKSVEDLQAVMTLIRQSLGELPIVEDEQHQLLAEAGGETSEQLTAPNTNVQRLVTADGTYATQSALISTSSSNTKRERPVLRSFFSDGEFFVAAALSTTLTKMALRYVTLVPEKEKQNRFVGECLYIVACIMHYGKSGMPTKPINEDDYDRLCLSMRALCEQVPVLKHAYIDDCRNALREMLAAVAKEEKEEATKKSGSTVKVHADSPVTFSQLLDSNELGVGEDLFELTLSQALGVKGEKTDTISSSKLNKVTQLTGFSDPVYAEAYVNVNQYDIVLDVLIVNQTADTLQNVVLELATLGDLKLVEKPSPVTLAPNDFSNIKASVKVASTENGIIFGNIVYDVSSAASSGNCVVLSDLHIDIMDYLVPASCTDTDFRLMWAEFEWENKVAVTTQLTDLRDYLDQLLKATNMRCLTPPAALDGHCGFMAANLYAKSIFGEHALANVSIELPPSGNKAVVVQGHIRIRAKSQGMALSLGDKVNSSQKKFKPTSSVAVGEH</sequence>
<keyword evidence="18" id="KW-1185">Reference proteome</keyword>
<organism evidence="17 18">
    <name type="scientific">Dimorphilus gyrociliatus</name>
    <dbReference type="NCBI Taxonomy" id="2664684"/>
    <lineage>
        <taxon>Eukaryota</taxon>
        <taxon>Metazoa</taxon>
        <taxon>Spiralia</taxon>
        <taxon>Lophotrochozoa</taxon>
        <taxon>Annelida</taxon>
        <taxon>Polychaeta</taxon>
        <taxon>Polychaeta incertae sedis</taxon>
        <taxon>Dinophilidae</taxon>
        <taxon>Dimorphilus</taxon>
    </lineage>
</organism>
<dbReference type="GO" id="GO:0005198">
    <property type="term" value="F:structural molecule activity"/>
    <property type="evidence" value="ECO:0007669"/>
    <property type="project" value="InterPro"/>
</dbReference>
<dbReference type="InterPro" id="IPR029446">
    <property type="entry name" value="COPB1_appendage_platform_dom"/>
</dbReference>
<keyword evidence="6 13" id="KW-0931">ER-Golgi transport</keyword>
<keyword evidence="7 13" id="KW-0653">Protein transport</keyword>
<feature type="domain" description="Clathrin/coatomer adaptor adaptin-like N-terminal" evidence="14">
    <location>
        <begin position="31"/>
        <end position="539"/>
    </location>
</feature>
<feature type="domain" description="Coatomer beta subunit appendage platform" evidence="16">
    <location>
        <begin position="826"/>
        <end position="955"/>
    </location>
</feature>
<evidence type="ECO:0000256" key="5">
    <source>
        <dbReference type="ARBA" id="ARBA00022737"/>
    </source>
</evidence>
<evidence type="ECO:0000256" key="9">
    <source>
        <dbReference type="ARBA" id="ARBA00023136"/>
    </source>
</evidence>
<dbReference type="InterPro" id="IPR016460">
    <property type="entry name" value="COPB1"/>
</dbReference>
<gene>
    <name evidence="17" type="ORF">DGYR_LOCUS5717</name>
</gene>
<evidence type="ECO:0000256" key="13">
    <source>
        <dbReference type="PIRNR" id="PIRNR005727"/>
    </source>
</evidence>
<evidence type="ECO:0000313" key="18">
    <source>
        <dbReference type="Proteomes" id="UP000549394"/>
    </source>
</evidence>
<dbReference type="SUPFAM" id="SSF48371">
    <property type="entry name" value="ARM repeat"/>
    <property type="match status" value="1"/>
</dbReference>
<dbReference type="PIRSF" id="PIRSF005727">
    <property type="entry name" value="Coatomer_beta_subunit"/>
    <property type="match status" value="1"/>
</dbReference>
<proteinExistence type="predicted"/>
<evidence type="ECO:0000259" key="14">
    <source>
        <dbReference type="Pfam" id="PF01602"/>
    </source>
</evidence>
<name>A0A7I8VMB5_9ANNE</name>
<evidence type="ECO:0000256" key="7">
    <source>
        <dbReference type="ARBA" id="ARBA00022927"/>
    </source>
</evidence>
<keyword evidence="5" id="KW-0677">Repeat</keyword>
<comment type="function">
    <text evidence="12">The coatomer is a cytosolic protein complex that binds to dilysine motifs and reversibly associates with Golgi non-clathrin-coated vesicles, which further mediate biosynthetic protein transport from the ER, via the Golgi up to the trans Golgi network. Coatomer complex is required for budding from Golgi membranes, and is essential for the retrograde Golgi-to-ER transport of dilysine-tagged proteins. Required for limiting lipid storage in lipid droplets.</text>
</comment>
<dbReference type="InterPro" id="IPR011710">
    <property type="entry name" value="Coatomer_bsu_C"/>
</dbReference>
<evidence type="ECO:0000256" key="4">
    <source>
        <dbReference type="ARBA" id="ARBA00022490"/>
    </source>
</evidence>
<keyword evidence="10 13" id="KW-0968">Cytoplasmic vesicle</keyword>